<evidence type="ECO:0000313" key="4">
    <source>
        <dbReference type="EMBL" id="OXA60682.1"/>
    </source>
</evidence>
<evidence type="ECO:0000256" key="1">
    <source>
        <dbReference type="ARBA" id="ARBA00038464"/>
    </source>
</evidence>
<dbReference type="GO" id="GO:0005737">
    <property type="term" value="C:cytoplasm"/>
    <property type="evidence" value="ECO:0007669"/>
    <property type="project" value="TreeGrafter"/>
</dbReference>
<feature type="region of interest" description="Disordered" evidence="2">
    <location>
        <begin position="113"/>
        <end position="139"/>
    </location>
</feature>
<keyword evidence="5" id="KW-1185">Reference proteome</keyword>
<feature type="compositionally biased region" description="Pro residues" evidence="2">
    <location>
        <begin position="121"/>
        <end position="130"/>
    </location>
</feature>
<dbReference type="Pfam" id="PF02862">
    <property type="entry name" value="DDHD"/>
    <property type="match status" value="1"/>
</dbReference>
<dbReference type="InterPro" id="IPR004177">
    <property type="entry name" value="DDHD_dom"/>
</dbReference>
<feature type="region of interest" description="Disordered" evidence="2">
    <location>
        <begin position="895"/>
        <end position="929"/>
    </location>
</feature>
<protein>
    <submittedName>
        <fullName evidence="4">Phospholipase DDHD1</fullName>
    </submittedName>
</protein>
<dbReference type="PROSITE" id="PS51043">
    <property type="entry name" value="DDHD"/>
    <property type="match status" value="1"/>
</dbReference>
<dbReference type="STRING" id="158441.A0A226ESV2"/>
<dbReference type="PANTHER" id="PTHR23509">
    <property type="entry name" value="PA-PL1 PHOSPHOLIPASE FAMILY"/>
    <property type="match status" value="1"/>
</dbReference>
<accession>A0A226ESV2</accession>
<feature type="domain" description="DDHD" evidence="3">
    <location>
        <begin position="729"/>
        <end position="978"/>
    </location>
</feature>
<dbReference type="Proteomes" id="UP000198287">
    <property type="component" value="Unassembled WGS sequence"/>
</dbReference>
<feature type="region of interest" description="Disordered" evidence="2">
    <location>
        <begin position="166"/>
        <end position="188"/>
    </location>
</feature>
<dbReference type="InterPro" id="IPR058055">
    <property type="entry name" value="PA-PLA1"/>
</dbReference>
<feature type="region of interest" description="Disordered" evidence="2">
    <location>
        <begin position="827"/>
        <end position="873"/>
    </location>
</feature>
<dbReference type="OrthoDB" id="69269at2759"/>
<feature type="region of interest" description="Disordered" evidence="2">
    <location>
        <begin position="413"/>
        <end position="438"/>
    </location>
</feature>
<feature type="compositionally biased region" description="Polar residues" evidence="2">
    <location>
        <begin position="833"/>
        <end position="860"/>
    </location>
</feature>
<reference evidence="4 5" key="1">
    <citation type="submission" date="2015-12" db="EMBL/GenBank/DDBJ databases">
        <title>The genome of Folsomia candida.</title>
        <authorList>
            <person name="Faddeeva A."/>
            <person name="Derks M.F."/>
            <person name="Anvar Y."/>
            <person name="Smit S."/>
            <person name="Van Straalen N."/>
            <person name="Roelofs D."/>
        </authorList>
    </citation>
    <scope>NUCLEOTIDE SEQUENCE [LARGE SCALE GENOMIC DNA]</scope>
    <source>
        <strain evidence="4 5">VU population</strain>
        <tissue evidence="4">Whole body</tissue>
    </source>
</reference>
<gene>
    <name evidence="4" type="ORF">Fcan01_05356</name>
</gene>
<feature type="compositionally biased region" description="Low complexity" evidence="2">
    <location>
        <begin position="166"/>
        <end position="180"/>
    </location>
</feature>
<evidence type="ECO:0000259" key="3">
    <source>
        <dbReference type="PROSITE" id="PS51043"/>
    </source>
</evidence>
<dbReference type="OMA" id="RVEPIFM"/>
<organism evidence="4 5">
    <name type="scientific">Folsomia candida</name>
    <name type="common">Springtail</name>
    <dbReference type="NCBI Taxonomy" id="158441"/>
    <lineage>
        <taxon>Eukaryota</taxon>
        <taxon>Metazoa</taxon>
        <taxon>Ecdysozoa</taxon>
        <taxon>Arthropoda</taxon>
        <taxon>Hexapoda</taxon>
        <taxon>Collembola</taxon>
        <taxon>Entomobryomorpha</taxon>
        <taxon>Isotomoidea</taxon>
        <taxon>Isotomidae</taxon>
        <taxon>Proisotominae</taxon>
        <taxon>Folsomia</taxon>
    </lineage>
</organism>
<comment type="caution">
    <text evidence="4">The sequence shown here is derived from an EMBL/GenBank/DDBJ whole genome shotgun (WGS) entry which is preliminary data.</text>
</comment>
<name>A0A226ESV2_FOLCA</name>
<dbReference type="AlphaFoldDB" id="A0A226ESV2"/>
<dbReference type="GO" id="GO:0004620">
    <property type="term" value="F:phospholipase activity"/>
    <property type="evidence" value="ECO:0007669"/>
    <property type="project" value="TreeGrafter"/>
</dbReference>
<dbReference type="EMBL" id="LNIX01000002">
    <property type="protein sequence ID" value="OXA60682.1"/>
    <property type="molecule type" value="Genomic_DNA"/>
</dbReference>
<dbReference type="PANTHER" id="PTHR23509:SF48">
    <property type="entry name" value="INTRACELLULAR PHOSPHOLIPASE A1"/>
    <property type="match status" value="1"/>
</dbReference>
<sequence length="995" mass="111641">MSYPNGFALLEEEEEVLQIQVTARGSAQDISLHRYVASQVSSDGYNSNEVASSRLDTTTDSAGFPFHRQSSSPSLNLHKPRPLPPFNPLLTFIPPNNMLYTATSANMPATFVGNESSSISGPPPPLPPPASSSGSTSDSPFFRRLDSFRRSSTEFSLANFRANYNNANTSGATTTSNNATDYDSDLGGSDPTLLDPLAVRTSTSSESQAVYGNEDIVKELKPEYARWFYKYESDRSWTHFTGYDSIRMEQRYRNLVLEKEASGEVGYHSTGNSTATNGYYYNNDQHHDYHPQHPTSSSPYDHEHYYANSTTNHDHSTAAHQQVVNECIGALNNFHDQQHETHLHPTPAYSEHNHAQSYYNNYDYDNHASQPHHYHRFHHPASHFDSRNDNNAHSVSPSYSRFSAEGFTGAAYVPDEGVKNGGRRSSDEGPSTRREEDAAGCGDNIIIVRGGLYEADLESWTCVATYWPGDKCQITRGTWFYDGTWQPLSVGHADKLEEEHLGQFSGVSLSLFSQTNNSSSQPDSPTKKNRPVAHRVSFCEFHVDWTSPTEIHLFSKAASYKFMRSVGQRLGFQTWGHRLCRGYFKPASKDDRPSEISHLVFVVEWRSAAKLDGDVVDAITPHKLLSLRQLLNATAMDIMYYTSPLYRTEIQNALRNELNRIYSNFVQRNPDFRDRGGKVSVIAHSLGAVITYDIITGYMPHSPDVPHGHPVGSDIGNGLDNNQHKTGGLLFQLEHFFCLGSPLSVFLALRWRDPSNPNYRSYILPTLLCKRIYNIFYSTDPVAYRVEPLLNKYYVHIAPLSIHTYGVVGRPKYDEMPRERINKETHFAKQPDNPIQNQGQQNFNVYPGQQQQDSKSTPQRATIPLKSPATPTKEANNWGWASFMKYLKSADPGNGGMNDADLGSDLISPDGNSSPGREESNSSPEDFANEIPNDIEYRMDYVLKESNFTSTYLAALTSHTSYWSSLDAAFFVLCRLYEDLLDLPSQTPSNSAVLQ</sequence>
<dbReference type="SMART" id="SM01127">
    <property type="entry name" value="DDHD"/>
    <property type="match status" value="1"/>
</dbReference>
<dbReference type="GO" id="GO:0046872">
    <property type="term" value="F:metal ion binding"/>
    <property type="evidence" value="ECO:0007669"/>
    <property type="project" value="InterPro"/>
</dbReference>
<evidence type="ECO:0000313" key="5">
    <source>
        <dbReference type="Proteomes" id="UP000198287"/>
    </source>
</evidence>
<feature type="compositionally biased region" description="Basic and acidic residues" evidence="2">
    <location>
        <begin position="424"/>
        <end position="437"/>
    </location>
</feature>
<comment type="similarity">
    <text evidence="1">Belongs to the PA-PLA1 family.</text>
</comment>
<proteinExistence type="inferred from homology"/>
<evidence type="ECO:0000256" key="2">
    <source>
        <dbReference type="SAM" id="MobiDB-lite"/>
    </source>
</evidence>